<name>A0AAW0BXE3_9AGAR</name>
<evidence type="ECO:0000313" key="2">
    <source>
        <dbReference type="Proteomes" id="UP001362999"/>
    </source>
</evidence>
<accession>A0AAW0BXE3</accession>
<evidence type="ECO:0000313" key="1">
    <source>
        <dbReference type="EMBL" id="KAK7031579.1"/>
    </source>
</evidence>
<organism evidence="1 2">
    <name type="scientific">Favolaschia claudopus</name>
    <dbReference type="NCBI Taxonomy" id="2862362"/>
    <lineage>
        <taxon>Eukaryota</taxon>
        <taxon>Fungi</taxon>
        <taxon>Dikarya</taxon>
        <taxon>Basidiomycota</taxon>
        <taxon>Agaricomycotina</taxon>
        <taxon>Agaricomycetes</taxon>
        <taxon>Agaricomycetidae</taxon>
        <taxon>Agaricales</taxon>
        <taxon>Marasmiineae</taxon>
        <taxon>Mycenaceae</taxon>
        <taxon>Favolaschia</taxon>
    </lineage>
</organism>
<keyword evidence="2" id="KW-1185">Reference proteome</keyword>
<protein>
    <recommendedName>
        <fullName evidence="3">F-box domain-containing protein</fullName>
    </recommendedName>
</protein>
<dbReference type="EMBL" id="JAWWNJ010000024">
    <property type="protein sequence ID" value="KAK7031579.1"/>
    <property type="molecule type" value="Genomic_DNA"/>
</dbReference>
<dbReference type="AlphaFoldDB" id="A0AAW0BXE3"/>
<evidence type="ECO:0008006" key="3">
    <source>
        <dbReference type="Google" id="ProtNLM"/>
    </source>
</evidence>
<gene>
    <name evidence="1" type="ORF">R3P38DRAFT_820733</name>
</gene>
<reference evidence="1 2" key="1">
    <citation type="journal article" date="2024" name="J Genomics">
        <title>Draft genome sequencing and assembly of Favolaschia claudopus CIRM-BRFM 2984 isolated from oak limbs.</title>
        <authorList>
            <person name="Navarro D."/>
            <person name="Drula E."/>
            <person name="Chaduli D."/>
            <person name="Cazenave R."/>
            <person name="Ahrendt S."/>
            <person name="Wang J."/>
            <person name="Lipzen A."/>
            <person name="Daum C."/>
            <person name="Barry K."/>
            <person name="Grigoriev I.V."/>
            <person name="Favel A."/>
            <person name="Rosso M.N."/>
            <person name="Martin F."/>
        </authorList>
    </citation>
    <scope>NUCLEOTIDE SEQUENCE [LARGE SCALE GENOMIC DNA]</scope>
    <source>
        <strain evidence="1 2">CIRM-BRFM 2984</strain>
    </source>
</reference>
<dbReference type="Proteomes" id="UP001362999">
    <property type="component" value="Unassembled WGS sequence"/>
</dbReference>
<sequence length="537" mass="60930">MAFSPKHQLVHLPDELLLLIVHFLCEERPESIMSMSRYNPSAQHWKGVVYILSLSRVCRLMRCFCYAPLFSRVRIKRTDRLRLFQAKCGEDIEFARLIKELDLSTVRSPDEWSRTRYLYGPAILPTLIPLLISLERLHLPARQLDPNLLATLNSHPKLTTVVVDNSGLDDLRKLWSDTTLSMSKLKIDCASFDKCFGSQLDTYRGATSQHPDFHSLMSRKLRLAHLIIRKERNIIFGPDTIVIPGLEAVDIYLCAKPLAMALLSWLPAFVERHSSLKTVKIFDYYSIWLHHWDMFWPLSLLDTAEQHTLTSTVKLAAFWISPNAPVTSSFDDWQVAQVELEVNAAEGFSALPFLGVLATHLTSLILRIKLPTRLSVRSNDLVSSFGALKSLKTLELQHVYEELSHEHLPCALPSQGSASAISGCVDAHAVLHSLSARIAKRAASLTVIHVVDKGDDFRAGCGYHSWTLDATYQVGSNREIKFETPPRFSIPKTFRPPDELARSLFLTEENTQYYSTPCMDLDLDKLFNSKEKKKSRS</sequence>
<proteinExistence type="predicted"/>
<comment type="caution">
    <text evidence="1">The sequence shown here is derived from an EMBL/GenBank/DDBJ whole genome shotgun (WGS) entry which is preliminary data.</text>
</comment>